<dbReference type="RefSeq" id="XP_047780139.1">
    <property type="nucleotide sequence ID" value="XM_047927270.1"/>
</dbReference>
<sequence>MSRNSADNVTASAPAEQSLQNHPTNEPIDNGRNDGGRAPSPTYAQVAARPPSPHMRGGTASENTDNAPAPPPPTPLTVRSPVEAPFTQRTTAPSEDDDLGWTTVTAPAKSKKSKSKKGKGKAKVVAPTPPPQVDPASGLVTPNASPKGGEPRKRRRTDYGDEGLTADKQQGAPANLSLSSKSPLIFGHSSPSPLPSAKATKSTNGRESANEGSDMDVDPVNEAHLDNFGRSSFSLRNTSVDWESPQNSYHGHLEYNEPGPSTRPSKGHKRSAARHDFDSIIGSPSISQRPPAEAASPRTPMQQRGNRTRTSTPAAPPRALGKFLRKSDATRSPTPSSSRHAQRVSSDEDMLPASDVSEQSNSTELEAPIRKPPVHRGRGRYSVTAIGNPPVQRTPSPELTPYDLILADPDITVPPEGLLKKTQGDRVDWKKKGLSTNQVKAWNDLGKDTPFIVVQFGEHGAEQAGMNERAVFLYALLTRLSERTDIRVNPGHGPLEEREYDDNKDAPPNVEPFWIGIENLPEDWCLALARAAWLRAGNYILNFVLWRNDLPTLCAAFRSVFRFRALSREEYVAIVRRELLSSELREITLDILARDIGKGGKWRRAMQDDAFGTILDSVDVEVHNCRITQHTSEDVAFIHITSPTADWQDWLIFRNTIQAHGFGSLAAGHPIPFKNRTFCGFCHLLGHPIGRCPVRGFFFPQKTQPQKQSAVQPSSSGRGGHQGGRGRGNGRGNGRGRGGRGANPMSPAVPK</sequence>
<comment type="caution">
    <text evidence="2">The sequence shown here is derived from an EMBL/GenBank/DDBJ whole genome shotgun (WGS) entry which is preliminary data.</text>
</comment>
<evidence type="ECO:0000256" key="1">
    <source>
        <dbReference type="SAM" id="MobiDB-lite"/>
    </source>
</evidence>
<evidence type="ECO:0000313" key="3">
    <source>
        <dbReference type="Proteomes" id="UP000814176"/>
    </source>
</evidence>
<feature type="region of interest" description="Disordered" evidence="1">
    <location>
        <begin position="1"/>
        <end position="225"/>
    </location>
</feature>
<feature type="region of interest" description="Disordered" evidence="1">
    <location>
        <begin position="703"/>
        <end position="751"/>
    </location>
</feature>
<accession>A0ABQ8KJC9</accession>
<organism evidence="2 3">
    <name type="scientific">Rhodofomes roseus</name>
    <dbReference type="NCBI Taxonomy" id="34475"/>
    <lineage>
        <taxon>Eukaryota</taxon>
        <taxon>Fungi</taxon>
        <taxon>Dikarya</taxon>
        <taxon>Basidiomycota</taxon>
        <taxon>Agaricomycotina</taxon>
        <taxon>Agaricomycetes</taxon>
        <taxon>Polyporales</taxon>
        <taxon>Rhodofomes</taxon>
    </lineage>
</organism>
<keyword evidence="3" id="KW-1185">Reference proteome</keyword>
<dbReference type="GeneID" id="72008002"/>
<feature type="compositionally biased region" description="Gly residues" evidence="1">
    <location>
        <begin position="717"/>
        <end position="741"/>
    </location>
</feature>
<feature type="compositionally biased region" description="Polar residues" evidence="1">
    <location>
        <begin position="239"/>
        <end position="249"/>
    </location>
</feature>
<proteinExistence type="predicted"/>
<feature type="compositionally biased region" description="Polar residues" evidence="1">
    <location>
        <begin position="330"/>
        <end position="339"/>
    </location>
</feature>
<name>A0ABQ8KJC9_9APHY</name>
<dbReference type="EMBL" id="JADCUA010000007">
    <property type="protein sequence ID" value="KAH9838224.1"/>
    <property type="molecule type" value="Genomic_DNA"/>
</dbReference>
<feature type="compositionally biased region" description="Basic residues" evidence="1">
    <location>
        <begin position="109"/>
        <end position="122"/>
    </location>
</feature>
<gene>
    <name evidence="2" type="ORF">C8Q71DRAFT_856189</name>
</gene>
<evidence type="ECO:0000313" key="2">
    <source>
        <dbReference type="EMBL" id="KAH9838224.1"/>
    </source>
</evidence>
<dbReference type="Proteomes" id="UP000814176">
    <property type="component" value="Unassembled WGS sequence"/>
</dbReference>
<feature type="compositionally biased region" description="Polar residues" evidence="1">
    <location>
        <begin position="299"/>
        <end position="313"/>
    </location>
</feature>
<feature type="compositionally biased region" description="Polar residues" evidence="1">
    <location>
        <begin position="1"/>
        <end position="24"/>
    </location>
</feature>
<protein>
    <submittedName>
        <fullName evidence="2">Uncharacterized protein</fullName>
    </submittedName>
</protein>
<reference evidence="2 3" key="1">
    <citation type="journal article" date="2021" name="Environ. Microbiol.">
        <title>Gene family expansions and transcriptome signatures uncover fungal adaptations to wood decay.</title>
        <authorList>
            <person name="Hage H."/>
            <person name="Miyauchi S."/>
            <person name="Viragh M."/>
            <person name="Drula E."/>
            <person name="Min B."/>
            <person name="Chaduli D."/>
            <person name="Navarro D."/>
            <person name="Favel A."/>
            <person name="Norest M."/>
            <person name="Lesage-Meessen L."/>
            <person name="Balint B."/>
            <person name="Merenyi Z."/>
            <person name="de Eugenio L."/>
            <person name="Morin E."/>
            <person name="Martinez A.T."/>
            <person name="Baldrian P."/>
            <person name="Stursova M."/>
            <person name="Martinez M.J."/>
            <person name="Novotny C."/>
            <person name="Magnuson J.K."/>
            <person name="Spatafora J.W."/>
            <person name="Maurice S."/>
            <person name="Pangilinan J."/>
            <person name="Andreopoulos W."/>
            <person name="LaButti K."/>
            <person name="Hundley H."/>
            <person name="Na H."/>
            <person name="Kuo A."/>
            <person name="Barry K."/>
            <person name="Lipzen A."/>
            <person name="Henrissat B."/>
            <person name="Riley R."/>
            <person name="Ahrendt S."/>
            <person name="Nagy L.G."/>
            <person name="Grigoriev I.V."/>
            <person name="Martin F."/>
            <person name="Rosso M.N."/>
        </authorList>
    </citation>
    <scope>NUCLEOTIDE SEQUENCE [LARGE SCALE GENOMIC DNA]</scope>
    <source>
        <strain evidence="2 3">CIRM-BRFM 1785</strain>
    </source>
</reference>
<feature type="compositionally biased region" description="Polar residues" evidence="1">
    <location>
        <begin position="199"/>
        <end position="211"/>
    </location>
</feature>
<feature type="region of interest" description="Disordered" evidence="1">
    <location>
        <begin position="239"/>
        <end position="397"/>
    </location>
</feature>